<evidence type="ECO:0000256" key="2">
    <source>
        <dbReference type="ARBA" id="ARBA00022679"/>
    </source>
</evidence>
<dbReference type="PIRSF" id="PIRSF004884">
    <property type="entry name" value="Sugar_kin_arch"/>
    <property type="match status" value="1"/>
</dbReference>
<dbReference type="InterPro" id="IPR006204">
    <property type="entry name" value="GHMP_kinase_N_dom"/>
</dbReference>
<reference evidence="8 9" key="1">
    <citation type="submission" date="2024-11" db="EMBL/GenBank/DDBJ databases">
        <authorList>
            <person name="Kaparullina E.N."/>
            <person name="Delegan Y.A."/>
            <person name="Doronina N.V."/>
        </authorList>
    </citation>
    <scope>NUCLEOTIDE SEQUENCE [LARGE SCALE GENOMIC DNA]</scope>
    <source>
        <strain evidence="8 9">7sh_L</strain>
    </source>
</reference>
<accession>A0ABW8GN92</accession>
<dbReference type="NCBIfam" id="TIGR00144">
    <property type="entry name" value="beta_RFAP_syn"/>
    <property type="match status" value="1"/>
</dbReference>
<comment type="caution">
    <text evidence="8">The sequence shown here is derived from an EMBL/GenBank/DDBJ whole genome shotgun (WGS) entry which is preliminary data.</text>
</comment>
<dbReference type="RefSeq" id="WP_400879632.1">
    <property type="nucleotide sequence ID" value="NZ_JBIWXY010000001.1"/>
</dbReference>
<dbReference type="Proteomes" id="UP001617669">
    <property type="component" value="Unassembled WGS sequence"/>
</dbReference>
<dbReference type="PANTHER" id="PTHR20861:SF6">
    <property type="entry name" value="BETA-RIBOFURANOSYLPHENOL 5'-PHOSPHATE SYNTHASE"/>
    <property type="match status" value="1"/>
</dbReference>
<dbReference type="InterPro" id="IPR020568">
    <property type="entry name" value="Ribosomal_Su5_D2-typ_SF"/>
</dbReference>
<dbReference type="InterPro" id="IPR013750">
    <property type="entry name" value="GHMP_kinase_C_dom"/>
</dbReference>
<sequence>MASQVPVSRKLKEFIINKQGVSVVTTARLHMGFFDLNGNLGRKFGSIGVSLDKPATSLQVFAADTISVEGPSAERGLKIAQAIAQSLDIPHGFHIRIQTAIPEHAGLGSGTQMSLAVGSAINQLFNLDLSLRDIAVLTSRGARSGIGLGTFAHGGVIVDGGRGEGTDVPPIIARSEFPQEWRIILIFDRSHTGVHGAEELEAFRRLPEFPADSAAILCRHLLMQALPALAEHDLPAFGQAIRELQWRTGDHFAPAQGGRYASPAISKILGQLEADGVDCLGQSSWGPTGFAICADETDARALLDALESRYSHFPQVEFVLCQGINSGAQISTCSVE</sequence>
<keyword evidence="2" id="KW-0808">Transferase</keyword>
<keyword evidence="3" id="KW-0547">Nucleotide-binding</keyword>
<gene>
    <name evidence="8" type="ORF">ACIKP9_04095</name>
</gene>
<evidence type="ECO:0000256" key="5">
    <source>
        <dbReference type="ARBA" id="ARBA00022840"/>
    </source>
</evidence>
<dbReference type="EMBL" id="JBIWXY010000001">
    <property type="protein sequence ID" value="MFJ5445400.1"/>
    <property type="molecule type" value="Genomic_DNA"/>
</dbReference>
<dbReference type="Pfam" id="PF00288">
    <property type="entry name" value="GHMP_kinases_N"/>
    <property type="match status" value="1"/>
</dbReference>
<keyword evidence="5" id="KW-0067">ATP-binding</keyword>
<dbReference type="PANTHER" id="PTHR20861">
    <property type="entry name" value="HOMOSERINE/4-DIPHOSPHOCYTIDYL-2-C-METHYL-D-ERYTHRITOL KINASE"/>
    <property type="match status" value="1"/>
</dbReference>
<evidence type="ECO:0000313" key="8">
    <source>
        <dbReference type="EMBL" id="MFJ5445400.1"/>
    </source>
</evidence>
<dbReference type="Pfam" id="PF08544">
    <property type="entry name" value="GHMP_kinases_C"/>
    <property type="match status" value="1"/>
</dbReference>
<organism evidence="8 9">
    <name type="scientific">Methylobacillus methanolivorans</name>
    <dbReference type="NCBI Taxonomy" id="1848927"/>
    <lineage>
        <taxon>Bacteria</taxon>
        <taxon>Pseudomonadati</taxon>
        <taxon>Pseudomonadota</taxon>
        <taxon>Betaproteobacteria</taxon>
        <taxon>Nitrosomonadales</taxon>
        <taxon>Methylophilaceae</taxon>
        <taxon>Methylobacillus</taxon>
    </lineage>
</organism>
<evidence type="ECO:0000256" key="3">
    <source>
        <dbReference type="ARBA" id="ARBA00022741"/>
    </source>
</evidence>
<evidence type="ECO:0000256" key="4">
    <source>
        <dbReference type="ARBA" id="ARBA00022777"/>
    </source>
</evidence>
<dbReference type="Gene3D" id="3.30.70.890">
    <property type="entry name" value="GHMP kinase, C-terminal domain"/>
    <property type="match status" value="1"/>
</dbReference>
<keyword evidence="4" id="KW-0418">Kinase</keyword>
<evidence type="ECO:0000313" key="9">
    <source>
        <dbReference type="Proteomes" id="UP001617669"/>
    </source>
</evidence>
<feature type="domain" description="GHMP kinase C-terminal" evidence="7">
    <location>
        <begin position="225"/>
        <end position="311"/>
    </location>
</feature>
<feature type="domain" description="GHMP kinase N-terminal" evidence="6">
    <location>
        <begin position="78"/>
        <end position="145"/>
    </location>
</feature>
<evidence type="ECO:0000259" key="6">
    <source>
        <dbReference type="Pfam" id="PF00288"/>
    </source>
</evidence>
<evidence type="ECO:0000256" key="1">
    <source>
        <dbReference type="ARBA" id="ARBA00022605"/>
    </source>
</evidence>
<dbReference type="InterPro" id="IPR004422">
    <property type="entry name" value="RFAP_synthase"/>
</dbReference>
<keyword evidence="1" id="KW-0028">Amino-acid biosynthesis</keyword>
<evidence type="ECO:0000259" key="7">
    <source>
        <dbReference type="Pfam" id="PF08544"/>
    </source>
</evidence>
<protein>
    <submittedName>
        <fullName evidence="8">Beta-ribofuranosylaminobenzene 5'-phosphate synthase family protein</fullName>
    </submittedName>
</protein>
<keyword evidence="9" id="KW-1185">Reference proteome</keyword>
<proteinExistence type="predicted"/>
<dbReference type="InterPro" id="IPR014721">
    <property type="entry name" value="Ribsml_uS5_D2-typ_fold_subgr"/>
</dbReference>
<dbReference type="InterPro" id="IPR036554">
    <property type="entry name" value="GHMP_kinase_C_sf"/>
</dbReference>
<dbReference type="SUPFAM" id="SSF54211">
    <property type="entry name" value="Ribosomal protein S5 domain 2-like"/>
    <property type="match status" value="1"/>
</dbReference>
<name>A0ABW8GN92_9PROT</name>
<dbReference type="Gene3D" id="3.30.230.10">
    <property type="match status" value="1"/>
</dbReference>